<evidence type="ECO:0000313" key="2">
    <source>
        <dbReference type="Proteomes" id="UP000006575"/>
    </source>
</evidence>
<keyword evidence="2" id="KW-1185">Reference proteome</keyword>
<evidence type="ECO:0008006" key="3">
    <source>
        <dbReference type="Google" id="ProtNLM"/>
    </source>
</evidence>
<dbReference type="AlphaFoldDB" id="Q1MI20"/>
<evidence type="ECO:0000313" key="1">
    <source>
        <dbReference type="EMBL" id="CAK07390.1"/>
    </source>
</evidence>
<proteinExistence type="predicted"/>
<dbReference type="EnsemblBacteria" id="CAK07390">
    <property type="protein sequence ID" value="CAK07390"/>
    <property type="gene ID" value="RL1896"/>
</dbReference>
<organism evidence="1 2">
    <name type="scientific">Rhizobium johnstonii (strain DSM 114642 / LMG 32736 / 3841)</name>
    <name type="common">Rhizobium leguminosarum bv. viciae</name>
    <dbReference type="NCBI Taxonomy" id="216596"/>
    <lineage>
        <taxon>Bacteria</taxon>
        <taxon>Pseudomonadati</taxon>
        <taxon>Pseudomonadota</taxon>
        <taxon>Alphaproteobacteria</taxon>
        <taxon>Hyphomicrobiales</taxon>
        <taxon>Rhizobiaceae</taxon>
        <taxon>Rhizobium/Agrobacterium group</taxon>
        <taxon>Rhizobium</taxon>
        <taxon>Rhizobium johnstonii</taxon>
    </lineage>
</organism>
<gene>
    <name evidence="1" type="ordered locus">RL1896</name>
</gene>
<name>Q1MI20_RHIJ3</name>
<dbReference type="HOGENOM" id="CLU_831224_0_0_5"/>
<reference evidence="1 2" key="1">
    <citation type="journal article" date="2006" name="Genome Biol.">
        <title>The genome of Rhizobium leguminosarum has recognizable core and accessory components.</title>
        <authorList>
            <person name="Young J.W."/>
            <person name="Crossman L.C."/>
            <person name="Johnston A.W.B."/>
            <person name="Thomson N.R."/>
            <person name="Ghazoui Z.F."/>
            <person name="Hull K.H."/>
            <person name="Wexler M."/>
            <person name="Curson A.R.J."/>
            <person name="Todd J.D."/>
            <person name="Poole P.S."/>
            <person name="Mauchline T.H."/>
            <person name="East A.K."/>
            <person name="Quail M.A."/>
            <person name="Churcher C."/>
            <person name="Arrowsmith C."/>
            <person name="Cherevach A."/>
            <person name="Chillingworth T."/>
            <person name="Clarke K."/>
            <person name="Cronin A."/>
            <person name="Davis P."/>
            <person name="Fraser A."/>
            <person name="Hance Z."/>
            <person name="Hauser H."/>
            <person name="Jagels K."/>
            <person name="Moule S."/>
            <person name="Mungall K."/>
            <person name="Norbertczak H."/>
            <person name="Rabbinowitsch E."/>
            <person name="Sanders M."/>
            <person name="Simmonds M."/>
            <person name="Whitehead S."/>
            <person name="Parkhill J."/>
        </authorList>
    </citation>
    <scope>NUCLEOTIDE SEQUENCE [LARGE SCALE GENOMIC DNA]</scope>
    <source>
        <strain evidence="2">DSM 114642 / LMG 32736 / 3841</strain>
    </source>
</reference>
<sequence length="334" mass="36296">MILRQPLPQGVALNFSNSYYFGEEPAIERNNLTAVSGATLSNGVDVRCTPDGLLVFDCTNSDLGSVERLVFQGQGAVPDEVTASNDHVFDIQRRRMTFAVYVAACIYGTHGRNSHSALSGMRYPSLGDMAWITIADGKFISRPEDIDRLRTPGGGDALRKMPIPLATVAQGLELADRLLAHDFNNADPIQLLAMAYQAVVLHAAQHASASLALSAVVVEAASQGTIWASGIVNNTTKTLGAVFPTQFLGSKSRNEVRSMTQQTMASALRDCGVFSGYLYERMENLRNARNKLMHKGNDATQRQSGEALTAMRDVLQILFSEPGFELNAGFTMRF</sequence>
<accession>Q1MI20</accession>
<dbReference type="KEGG" id="rle:RL1896"/>
<dbReference type="EMBL" id="AM236080">
    <property type="protein sequence ID" value="CAK07390.1"/>
    <property type="molecule type" value="Genomic_DNA"/>
</dbReference>
<dbReference type="Proteomes" id="UP000006575">
    <property type="component" value="Chromosome"/>
</dbReference>
<protein>
    <recommendedName>
        <fullName evidence="3">Apea-like HEPN domain-containing protein</fullName>
    </recommendedName>
</protein>